<dbReference type="PROSITE" id="PS50097">
    <property type="entry name" value="BTB"/>
    <property type="match status" value="1"/>
</dbReference>
<feature type="domain" description="BTB" evidence="1">
    <location>
        <begin position="43"/>
        <end position="114"/>
    </location>
</feature>
<dbReference type="Pfam" id="PF00651">
    <property type="entry name" value="BTB"/>
    <property type="match status" value="1"/>
</dbReference>
<evidence type="ECO:0000313" key="2">
    <source>
        <dbReference type="EMBL" id="CAE6469469.1"/>
    </source>
</evidence>
<evidence type="ECO:0000313" key="3">
    <source>
        <dbReference type="Proteomes" id="UP000663846"/>
    </source>
</evidence>
<dbReference type="InterPro" id="IPR011333">
    <property type="entry name" value="SKP1/BTB/POZ_sf"/>
</dbReference>
<name>A0A8H3BZC5_9AGAM</name>
<comment type="caution">
    <text evidence="2">The sequence shown here is derived from an EMBL/GenBank/DDBJ whole genome shotgun (WGS) entry which is preliminary data.</text>
</comment>
<proteinExistence type="predicted"/>
<organism evidence="2 3">
    <name type="scientific">Rhizoctonia solani</name>
    <dbReference type="NCBI Taxonomy" id="456999"/>
    <lineage>
        <taxon>Eukaryota</taxon>
        <taxon>Fungi</taxon>
        <taxon>Dikarya</taxon>
        <taxon>Basidiomycota</taxon>
        <taxon>Agaricomycotina</taxon>
        <taxon>Agaricomycetes</taxon>
        <taxon>Cantharellales</taxon>
        <taxon>Ceratobasidiaceae</taxon>
        <taxon>Rhizoctonia</taxon>
    </lineage>
</organism>
<sequence length="114" mass="12620">MAKGKSVTVPSLHGSFIFTNDLDDEVSIAEAPDTIVPHPEFFLDNTLTAIQIEKTLYNVHKYQLMKSEFFSDMFKAPKTDENEVEAGSSPKHPIVIKGISASDFSALLSVLYAR</sequence>
<reference evidence="2" key="1">
    <citation type="submission" date="2021-01" db="EMBL/GenBank/DDBJ databases">
        <authorList>
            <person name="Kaushik A."/>
        </authorList>
    </citation>
    <scope>NUCLEOTIDE SEQUENCE</scope>
    <source>
        <strain evidence="2">AG1-1C</strain>
    </source>
</reference>
<gene>
    <name evidence="2" type="ORF">RDB_LOCUS172810</name>
</gene>
<dbReference type="AlphaFoldDB" id="A0A8H3BZC5"/>
<dbReference type="SUPFAM" id="SSF54695">
    <property type="entry name" value="POZ domain"/>
    <property type="match status" value="1"/>
</dbReference>
<protein>
    <recommendedName>
        <fullName evidence="1">BTB domain-containing protein</fullName>
    </recommendedName>
</protein>
<accession>A0A8H3BZC5</accession>
<evidence type="ECO:0000259" key="1">
    <source>
        <dbReference type="PROSITE" id="PS50097"/>
    </source>
</evidence>
<dbReference type="CDD" id="cd18186">
    <property type="entry name" value="BTB_POZ_ZBTB_KLHL-like"/>
    <property type="match status" value="1"/>
</dbReference>
<dbReference type="InterPro" id="IPR000210">
    <property type="entry name" value="BTB/POZ_dom"/>
</dbReference>
<dbReference type="EMBL" id="CAJMWS010000937">
    <property type="protein sequence ID" value="CAE6469469.1"/>
    <property type="molecule type" value="Genomic_DNA"/>
</dbReference>
<dbReference type="Proteomes" id="UP000663846">
    <property type="component" value="Unassembled WGS sequence"/>
</dbReference>
<dbReference type="Gene3D" id="3.30.710.10">
    <property type="entry name" value="Potassium Channel Kv1.1, Chain A"/>
    <property type="match status" value="1"/>
</dbReference>